<dbReference type="PANTHER" id="PTHR10468:SF0">
    <property type="entry name" value="ALPHA-1,3-MANNOSYL-GLYCOPROTEIN 2-BETA-N-ACETYLGLUCOSAMINYLTRANSFERASE"/>
    <property type="match status" value="1"/>
</dbReference>
<dbReference type="KEGG" id="cvr:CHLNCDRAFT_14744"/>
<keyword evidence="9" id="KW-1133">Transmembrane helix</keyword>
<keyword evidence="12 16" id="KW-0464">Manganese</keyword>
<evidence type="ECO:0000256" key="13">
    <source>
        <dbReference type="ARBA" id="ARBA00038949"/>
    </source>
</evidence>
<keyword evidence="11" id="KW-0472">Membrane</keyword>
<evidence type="ECO:0000256" key="4">
    <source>
        <dbReference type="ARBA" id="ARBA00022676"/>
    </source>
</evidence>
<keyword evidence="8 16" id="KW-0735">Signal-anchor</keyword>
<name>E1ZIY7_CHLVA</name>
<dbReference type="PANTHER" id="PTHR10468">
    <property type="entry name" value="PROTEIN O-LINKED-MANNOSE BETA-1,2-N-ACETYLGLUCOSAMINYLTRANSFERASE 1/ALPHA-1,3-MANNOSYL-GLYCOPROTEIN 2-BETA-N-ACETYLGLUCOSAMINYLTRANSFERASE"/>
    <property type="match status" value="1"/>
</dbReference>
<evidence type="ECO:0000313" key="18">
    <source>
        <dbReference type="Proteomes" id="UP000008141"/>
    </source>
</evidence>
<dbReference type="InterPro" id="IPR052261">
    <property type="entry name" value="Glycosyltransferase_13"/>
</dbReference>
<dbReference type="InterPro" id="IPR029044">
    <property type="entry name" value="Nucleotide-diphossugar_trans"/>
</dbReference>
<dbReference type="GeneID" id="17353716"/>
<dbReference type="Pfam" id="PF03071">
    <property type="entry name" value="GNT-I"/>
    <property type="match status" value="1"/>
</dbReference>
<dbReference type="AlphaFoldDB" id="E1ZIY7"/>
<dbReference type="GO" id="GO:0030145">
    <property type="term" value="F:manganese ion binding"/>
    <property type="evidence" value="ECO:0007669"/>
    <property type="project" value="UniProtKB-UniRule"/>
</dbReference>
<evidence type="ECO:0000256" key="12">
    <source>
        <dbReference type="ARBA" id="ARBA00023211"/>
    </source>
</evidence>
<protein>
    <recommendedName>
        <fullName evidence="13 16">Alpha-1,3-mannosyl-glycoprotein 2-beta-N-acetylglucosaminyltransferase</fullName>
        <shortName evidence="16">GNT-I</shortName>
        <shortName evidence="16">GlcNAc-T I</shortName>
        <ecNumber evidence="13 16">2.4.1.101</ecNumber>
    </recommendedName>
    <alternativeName>
        <fullName evidence="14 16">N-glycosyl-oligosaccharide-glycoprotein N-acetylglucosaminyltransferase I</fullName>
    </alternativeName>
</protein>
<keyword evidence="10 16" id="KW-0333">Golgi apparatus</keyword>
<dbReference type="InParanoid" id="E1ZIY7"/>
<evidence type="ECO:0000313" key="17">
    <source>
        <dbReference type="EMBL" id="EFN54240.1"/>
    </source>
</evidence>
<keyword evidence="6" id="KW-0812">Transmembrane</keyword>
<feature type="non-terminal residue" evidence="17">
    <location>
        <position position="1"/>
    </location>
</feature>
<comment type="catalytic activity">
    <reaction evidence="15 16">
        <text>N(4)-(alpha-D-Man-(1-&gt;3)-[alpha-D-Man-(1-&gt;3)-[alpha-D-Man-(1-&gt;6)]-alpha-D-Man-(1-&gt;6)]-beta-D-Man-(1-&gt;4)-beta-D-GlcNAc-(1-&gt;4)-beta-D-GlcNAc)-L-asparaginyl-[protein] (N-glucan mannose isomer 5A1,2) + UDP-N-acetyl-alpha-D-glucosamine = N(4)-{beta-D-GlcNAc-(1-&gt;2)-alpha-D-Man-(1-&gt;3)-[alpha-D-Man-(1-&gt;3)-[alpha-D-Man-(1-&gt;6)]-alpha-D-Man-(1-&gt;6)]-beta-D-Man-(1-&gt;4)-beta-D-GlcNAc-(1-&gt;4)-beta-D-GlcNAc}-L-asparaginyl-[protein] + UDP + H(+)</text>
        <dbReference type="Rhea" id="RHEA:11456"/>
        <dbReference type="Rhea" id="RHEA-COMP:14367"/>
        <dbReference type="Rhea" id="RHEA-COMP:14368"/>
        <dbReference type="ChEBI" id="CHEBI:15378"/>
        <dbReference type="ChEBI" id="CHEBI:57705"/>
        <dbReference type="ChEBI" id="CHEBI:58223"/>
        <dbReference type="ChEBI" id="CHEBI:59087"/>
        <dbReference type="ChEBI" id="CHEBI:60625"/>
        <dbReference type="EC" id="2.4.1.101"/>
    </reaction>
</comment>
<keyword evidence="7 16" id="KW-0479">Metal-binding</keyword>
<evidence type="ECO:0000256" key="10">
    <source>
        <dbReference type="ARBA" id="ARBA00023034"/>
    </source>
</evidence>
<dbReference type="InterPro" id="IPR004139">
    <property type="entry name" value="Glyco_trans_13"/>
</dbReference>
<dbReference type="GO" id="GO:0003827">
    <property type="term" value="F:alpha-1,3-mannosylglycoprotein 2-beta-N-acetylglucosaminyltransferase activity"/>
    <property type="evidence" value="ECO:0007669"/>
    <property type="project" value="UniProtKB-UniRule"/>
</dbReference>
<dbReference type="RefSeq" id="XP_005846342.1">
    <property type="nucleotide sequence ID" value="XM_005846280.1"/>
</dbReference>
<organism evidence="18">
    <name type="scientific">Chlorella variabilis</name>
    <name type="common">Green alga</name>
    <dbReference type="NCBI Taxonomy" id="554065"/>
    <lineage>
        <taxon>Eukaryota</taxon>
        <taxon>Viridiplantae</taxon>
        <taxon>Chlorophyta</taxon>
        <taxon>core chlorophytes</taxon>
        <taxon>Trebouxiophyceae</taxon>
        <taxon>Chlorellales</taxon>
        <taxon>Chlorellaceae</taxon>
        <taxon>Chlorella clade</taxon>
        <taxon>Chlorella</taxon>
    </lineage>
</organism>
<evidence type="ECO:0000256" key="3">
    <source>
        <dbReference type="ARBA" id="ARBA00006492"/>
    </source>
</evidence>
<evidence type="ECO:0000256" key="6">
    <source>
        <dbReference type="ARBA" id="ARBA00022692"/>
    </source>
</evidence>
<dbReference type="OrthoDB" id="440755at2759"/>
<evidence type="ECO:0000256" key="16">
    <source>
        <dbReference type="RuleBase" id="RU368119"/>
    </source>
</evidence>
<sequence>LAQHYKWGLDRLFAEKHSHAVIVEDDMLFSPDFLLYFEATAPLLDADPTLWCVSSWNDNGFVTGHAWNASRLFRSSYFPGLGWMMKRELWEELGPKWP</sequence>
<keyword evidence="4 16" id="KW-0328">Glycosyltransferase</keyword>
<reference evidence="17 18" key="1">
    <citation type="journal article" date="2010" name="Plant Cell">
        <title>The Chlorella variabilis NC64A genome reveals adaptation to photosymbiosis, coevolution with viruses, and cryptic sex.</title>
        <authorList>
            <person name="Blanc G."/>
            <person name="Duncan G."/>
            <person name="Agarkova I."/>
            <person name="Borodovsky M."/>
            <person name="Gurnon J."/>
            <person name="Kuo A."/>
            <person name="Lindquist E."/>
            <person name="Lucas S."/>
            <person name="Pangilinan J."/>
            <person name="Polle J."/>
            <person name="Salamov A."/>
            <person name="Terry A."/>
            <person name="Yamada T."/>
            <person name="Dunigan D.D."/>
            <person name="Grigoriev I.V."/>
            <person name="Claverie J.M."/>
            <person name="Van Etten J.L."/>
        </authorList>
    </citation>
    <scope>NUCLEOTIDE SEQUENCE [LARGE SCALE GENOMIC DNA]</scope>
    <source>
        <strain evidence="17 18">NC64A</strain>
    </source>
</reference>
<evidence type="ECO:0000256" key="5">
    <source>
        <dbReference type="ARBA" id="ARBA00022679"/>
    </source>
</evidence>
<keyword evidence="18" id="KW-1185">Reference proteome</keyword>
<evidence type="ECO:0000256" key="8">
    <source>
        <dbReference type="ARBA" id="ARBA00022968"/>
    </source>
</evidence>
<comment type="function">
    <text evidence="16">Initiates complex N-linked carbohydrate formation. Essential for the conversion of high-mannose to hybrid and complex N-glycans.</text>
</comment>
<dbReference type="EMBL" id="GL433848">
    <property type="protein sequence ID" value="EFN54240.1"/>
    <property type="molecule type" value="Genomic_DNA"/>
</dbReference>
<comment type="similarity">
    <text evidence="3 16">Belongs to the glycosyltransferase 13 family.</text>
</comment>
<dbReference type="eggNOG" id="KOG1413">
    <property type="taxonomic scope" value="Eukaryota"/>
</dbReference>
<dbReference type="Gene3D" id="3.90.550.10">
    <property type="entry name" value="Spore Coat Polysaccharide Biosynthesis Protein SpsA, Chain A"/>
    <property type="match status" value="1"/>
</dbReference>
<evidence type="ECO:0000256" key="14">
    <source>
        <dbReference type="ARBA" id="ARBA00041712"/>
    </source>
</evidence>
<comment type="subcellular location">
    <subcellularLocation>
        <location evidence="1 16">Golgi apparatus membrane</location>
        <topology evidence="1 16">Single-pass type II membrane protein</topology>
    </subcellularLocation>
</comment>
<dbReference type="EC" id="2.4.1.101" evidence="13 16"/>
<accession>E1ZIY7</accession>
<evidence type="ECO:0000256" key="9">
    <source>
        <dbReference type="ARBA" id="ARBA00022989"/>
    </source>
</evidence>
<evidence type="ECO:0000256" key="2">
    <source>
        <dbReference type="ARBA" id="ARBA00004922"/>
    </source>
</evidence>
<evidence type="ECO:0000256" key="11">
    <source>
        <dbReference type="ARBA" id="ARBA00023136"/>
    </source>
</evidence>
<feature type="non-terminal residue" evidence="17">
    <location>
        <position position="98"/>
    </location>
</feature>
<comment type="pathway">
    <text evidence="2 16">Protein modification; protein glycosylation.</text>
</comment>
<evidence type="ECO:0000256" key="1">
    <source>
        <dbReference type="ARBA" id="ARBA00004323"/>
    </source>
</evidence>
<comment type="cofactor">
    <cofactor evidence="16">
        <name>Mn(2+)</name>
        <dbReference type="ChEBI" id="CHEBI:29035"/>
    </cofactor>
    <text evidence="16">The cofactor is mostly bound to the substrate.</text>
</comment>
<dbReference type="GO" id="GO:0000139">
    <property type="term" value="C:Golgi membrane"/>
    <property type="evidence" value="ECO:0007669"/>
    <property type="project" value="UniProtKB-SubCell"/>
</dbReference>
<dbReference type="UniPathway" id="UPA00378"/>
<gene>
    <name evidence="17" type="ORF">CHLNCDRAFT_14744</name>
</gene>
<dbReference type="Proteomes" id="UP000008141">
    <property type="component" value="Unassembled WGS sequence"/>
</dbReference>
<evidence type="ECO:0000256" key="15">
    <source>
        <dbReference type="ARBA" id="ARBA00049421"/>
    </source>
</evidence>
<dbReference type="OMA" id="LWCVSSW"/>
<proteinExistence type="inferred from homology"/>
<evidence type="ECO:0000256" key="7">
    <source>
        <dbReference type="ARBA" id="ARBA00022723"/>
    </source>
</evidence>
<dbReference type="SUPFAM" id="SSF53448">
    <property type="entry name" value="Nucleotide-diphospho-sugar transferases"/>
    <property type="match status" value="1"/>
</dbReference>
<keyword evidence="5" id="KW-0808">Transferase</keyword>